<gene>
    <name evidence="3" type="ORF">FWJ25_08295</name>
</gene>
<keyword evidence="4" id="KW-1185">Reference proteome</keyword>
<dbReference type="InterPro" id="IPR036691">
    <property type="entry name" value="Endo/exonu/phosph_ase_sf"/>
</dbReference>
<dbReference type="GO" id="GO:0004519">
    <property type="term" value="F:endonuclease activity"/>
    <property type="evidence" value="ECO:0007669"/>
    <property type="project" value="UniProtKB-KW"/>
</dbReference>
<feature type="domain" description="Endonuclease/exonuclease/phosphatase" evidence="2">
    <location>
        <begin position="268"/>
        <end position="549"/>
    </location>
</feature>
<reference evidence="3 4" key="1">
    <citation type="submission" date="2019-08" db="EMBL/GenBank/DDBJ databases">
        <title>Marinobacter ZYF650 sp. nov., a marine bacterium isolated from seawater of the Mariana trench.</title>
        <authorList>
            <person name="Ahmad W."/>
        </authorList>
    </citation>
    <scope>NUCLEOTIDE SEQUENCE [LARGE SCALE GENOMIC DNA]</scope>
    <source>
        <strain evidence="3 4">ZYF650</strain>
    </source>
</reference>
<sequence>MLLATSVAAAETCGDPSTPISDIQGRSEQSRYVGDTVTVEAILTRDARGKGEFRGFYLQQADHQTDADPNTSEALFVYTKRQQGRSGERLRVQGKVKEFHGLTELTNITSIEVCGEEALPEAIHLSLPWPRNPESYENMRVIFNHPLTVVDSYNLTRYGELTLAASDLVNPNEYRTPGTTTSTANLVLLDDGRSEQNPSPTPWPVGGLGRDNSIRAGSSVHQLQGVLDYRFDAWRIQPTQAPGFRATNPRRPAPARPAAEHLRVVTLNLGNLFNGDFPTSRGARTAEGYQAQQQRLVDALLAPDPDILAVAELENDGYGENSAARALAEALGQQWRMIATPGKDGNDEIRTAIFYRNDRAVPAGKAERLTRGAFSTRGRPPIAQTFRKPGGKASIRVVAAHLKSKSCRGASGADEDRGEGCYAKRRTREARGIAQWLESLAHDSDLAGTLITGDLNSYARETPIATLEQAGYTSMMHRFHPCSADHCPHYTYRYKGQKGTLDYALASQTLIPRVLDAQSWLINADEPRGLGYRDTPATHQPSPWRSSDHNPVIIDIAL</sequence>
<dbReference type="EMBL" id="VTUU01000003">
    <property type="protein sequence ID" value="KAA1174502.1"/>
    <property type="molecule type" value="Genomic_DNA"/>
</dbReference>
<feature type="region of interest" description="Disordered" evidence="1">
    <location>
        <begin position="1"/>
        <end position="27"/>
    </location>
</feature>
<keyword evidence="3" id="KW-0255">Endonuclease</keyword>
<name>A0A5B0VIM4_9GAMM</name>
<dbReference type="InterPro" id="IPR047971">
    <property type="entry name" value="ExeM-like"/>
</dbReference>
<protein>
    <submittedName>
        <fullName evidence="3">ExeM/NucH family extracellular endonuclease</fullName>
    </submittedName>
</protein>
<dbReference type="PANTHER" id="PTHR42834">
    <property type="entry name" value="ENDONUCLEASE/EXONUCLEASE/PHOSPHATASE FAMILY PROTEIN (AFU_ORTHOLOGUE AFUA_3G09210)"/>
    <property type="match status" value="1"/>
</dbReference>
<dbReference type="Gene3D" id="3.60.10.10">
    <property type="entry name" value="Endonuclease/exonuclease/phosphatase"/>
    <property type="match status" value="1"/>
</dbReference>
<keyword evidence="3" id="KW-0540">Nuclease</keyword>
<dbReference type="Pfam" id="PF03372">
    <property type="entry name" value="Exo_endo_phos"/>
    <property type="match status" value="1"/>
</dbReference>
<dbReference type="AlphaFoldDB" id="A0A5B0VIM4"/>
<evidence type="ECO:0000256" key="1">
    <source>
        <dbReference type="SAM" id="MobiDB-lite"/>
    </source>
</evidence>
<dbReference type="CDD" id="cd04486">
    <property type="entry name" value="YhcR_OBF_like"/>
    <property type="match status" value="1"/>
</dbReference>
<organism evidence="3 4">
    <name type="scientific">Marinobacter salinexigens</name>
    <dbReference type="NCBI Taxonomy" id="2919747"/>
    <lineage>
        <taxon>Bacteria</taxon>
        <taxon>Pseudomonadati</taxon>
        <taxon>Pseudomonadota</taxon>
        <taxon>Gammaproteobacteria</taxon>
        <taxon>Pseudomonadales</taxon>
        <taxon>Marinobacteraceae</taxon>
        <taxon>Marinobacter</taxon>
    </lineage>
</organism>
<dbReference type="InterPro" id="IPR005135">
    <property type="entry name" value="Endo/exonuclease/phosphatase"/>
</dbReference>
<evidence type="ECO:0000313" key="4">
    <source>
        <dbReference type="Proteomes" id="UP000323161"/>
    </source>
</evidence>
<keyword evidence="3" id="KW-0378">Hydrolase</keyword>
<dbReference type="Proteomes" id="UP000323161">
    <property type="component" value="Unassembled WGS sequence"/>
</dbReference>
<proteinExistence type="predicted"/>
<accession>A0A5B0VIM4</accession>
<dbReference type="SUPFAM" id="SSF56219">
    <property type="entry name" value="DNase I-like"/>
    <property type="match status" value="1"/>
</dbReference>
<comment type="caution">
    <text evidence="3">The sequence shown here is derived from an EMBL/GenBank/DDBJ whole genome shotgun (WGS) entry which is preliminary data.</text>
</comment>
<feature type="compositionally biased region" description="Polar residues" evidence="1">
    <location>
        <begin position="18"/>
        <end position="27"/>
    </location>
</feature>
<dbReference type="PANTHER" id="PTHR42834:SF1">
    <property type="entry name" value="ENDONUCLEASE_EXONUCLEASE_PHOSPHATASE FAMILY PROTEIN (AFU_ORTHOLOGUE AFUA_3G09210)"/>
    <property type="match status" value="1"/>
</dbReference>
<evidence type="ECO:0000259" key="2">
    <source>
        <dbReference type="Pfam" id="PF03372"/>
    </source>
</evidence>
<evidence type="ECO:0000313" key="3">
    <source>
        <dbReference type="EMBL" id="KAA1174502.1"/>
    </source>
</evidence>
<dbReference type="NCBIfam" id="NF033681">
    <property type="entry name" value="ExeM_NucH_DNase"/>
    <property type="match status" value="1"/>
</dbReference>